<proteinExistence type="predicted"/>
<dbReference type="PANTHER" id="PTHR42942">
    <property type="entry name" value="6-O-METHYLGUANINE DNA METHYLTRANSFERASE"/>
    <property type="match status" value="1"/>
</dbReference>
<dbReference type="GO" id="GO:0008168">
    <property type="term" value="F:methyltransferase activity"/>
    <property type="evidence" value="ECO:0007669"/>
    <property type="project" value="UniProtKB-KW"/>
</dbReference>
<keyword evidence="1" id="KW-0227">DNA damage</keyword>
<sequence length="110" mass="12246">MDERLVEMVLRAVDLIPRGRVAAYGDLGRIVGIGPRQVGAVMSRYGDGVTWWRVTNASGGFAPDLLERARPHWLEEGILVRPGGGGCRIEDHRADLDVLEREWRRAVADL</sequence>
<name>A0A2R7YVK7_9ACTN</name>
<dbReference type="PANTHER" id="PTHR42942:SF1">
    <property type="entry name" value="ALKYLTRANSFERASE-LIKE PROTEIN 1"/>
    <property type="match status" value="1"/>
</dbReference>
<dbReference type="InterPro" id="IPR014048">
    <property type="entry name" value="MethylDNA_cys_MeTrfase_DNA-bd"/>
</dbReference>
<keyword evidence="4" id="KW-1185">Reference proteome</keyword>
<dbReference type="RefSeq" id="WP_108345151.1">
    <property type="nucleotide sequence ID" value="NZ_PYXZ01000006.1"/>
</dbReference>
<keyword evidence="3" id="KW-0489">Methyltransferase</keyword>
<evidence type="ECO:0000256" key="1">
    <source>
        <dbReference type="ARBA" id="ARBA00022763"/>
    </source>
</evidence>
<dbReference type="Proteomes" id="UP000244867">
    <property type="component" value="Unassembled WGS sequence"/>
</dbReference>
<evidence type="ECO:0000259" key="2">
    <source>
        <dbReference type="Pfam" id="PF01035"/>
    </source>
</evidence>
<dbReference type="EMBL" id="PYXZ01000006">
    <property type="protein sequence ID" value="PUA80344.1"/>
    <property type="molecule type" value="Genomic_DNA"/>
</dbReference>
<accession>A0A2R7YVK7</accession>
<dbReference type="InterPro" id="IPR036217">
    <property type="entry name" value="MethylDNA_cys_MeTrfase_DNAb"/>
</dbReference>
<dbReference type="SUPFAM" id="SSF46767">
    <property type="entry name" value="Methylated DNA-protein cysteine methyltransferase, C-terminal domain"/>
    <property type="match status" value="1"/>
</dbReference>
<dbReference type="Gene3D" id="1.10.10.10">
    <property type="entry name" value="Winged helix-like DNA-binding domain superfamily/Winged helix DNA-binding domain"/>
    <property type="match status" value="1"/>
</dbReference>
<organism evidence="3 4">
    <name type="scientific">Nocardioides currus</name>
    <dbReference type="NCBI Taxonomy" id="2133958"/>
    <lineage>
        <taxon>Bacteria</taxon>
        <taxon>Bacillati</taxon>
        <taxon>Actinomycetota</taxon>
        <taxon>Actinomycetes</taxon>
        <taxon>Propionibacteriales</taxon>
        <taxon>Nocardioidaceae</taxon>
        <taxon>Nocardioides</taxon>
    </lineage>
</organism>
<reference evidence="3 4" key="1">
    <citation type="submission" date="2018-03" db="EMBL/GenBank/DDBJ databases">
        <authorList>
            <person name="Keele B.F."/>
        </authorList>
    </citation>
    <scope>NUCLEOTIDE SEQUENCE [LARGE SCALE GENOMIC DNA]</scope>
    <source>
        <strain evidence="3 4">IB-3</strain>
    </source>
</reference>
<feature type="domain" description="Methylated-DNA-[protein]-cysteine S-methyltransferase DNA binding" evidence="2">
    <location>
        <begin position="7"/>
        <end position="62"/>
    </location>
</feature>
<gene>
    <name evidence="3" type="ORF">C7S10_14535</name>
</gene>
<dbReference type="OrthoDB" id="9132167at2"/>
<keyword evidence="3" id="KW-0808">Transferase</keyword>
<dbReference type="GO" id="GO:0032259">
    <property type="term" value="P:methylation"/>
    <property type="evidence" value="ECO:0007669"/>
    <property type="project" value="UniProtKB-KW"/>
</dbReference>
<dbReference type="AlphaFoldDB" id="A0A2R7YVK7"/>
<dbReference type="Pfam" id="PF01035">
    <property type="entry name" value="DNA_binding_1"/>
    <property type="match status" value="1"/>
</dbReference>
<protein>
    <submittedName>
        <fullName evidence="3">Cysteine methyltransferase</fullName>
    </submittedName>
</protein>
<dbReference type="InterPro" id="IPR052520">
    <property type="entry name" value="ATL_DNA_repair"/>
</dbReference>
<evidence type="ECO:0000313" key="4">
    <source>
        <dbReference type="Proteomes" id="UP000244867"/>
    </source>
</evidence>
<evidence type="ECO:0000313" key="3">
    <source>
        <dbReference type="EMBL" id="PUA80344.1"/>
    </source>
</evidence>
<dbReference type="InterPro" id="IPR036388">
    <property type="entry name" value="WH-like_DNA-bd_sf"/>
</dbReference>
<dbReference type="GO" id="GO:0006281">
    <property type="term" value="P:DNA repair"/>
    <property type="evidence" value="ECO:0007669"/>
    <property type="project" value="InterPro"/>
</dbReference>
<comment type="caution">
    <text evidence="3">The sequence shown here is derived from an EMBL/GenBank/DDBJ whole genome shotgun (WGS) entry which is preliminary data.</text>
</comment>